<dbReference type="GeneID" id="87014125"/>
<reference evidence="1" key="1">
    <citation type="submission" date="2023-02" db="EMBL/GenBank/DDBJ databases">
        <title>Genome sequence of Microbacterium liquefaciens B1075.</title>
        <authorList>
            <person name="Cao J."/>
            <person name="Li X."/>
        </authorList>
    </citation>
    <scope>NUCLEOTIDE SEQUENCE</scope>
    <source>
        <strain evidence="1">B1075</strain>
    </source>
</reference>
<organism evidence="1 2">
    <name type="scientific">Microbacterium maritypicum</name>
    <name type="common">Microbacterium liquefaciens</name>
    <dbReference type="NCBI Taxonomy" id="33918"/>
    <lineage>
        <taxon>Bacteria</taxon>
        <taxon>Bacillati</taxon>
        <taxon>Actinomycetota</taxon>
        <taxon>Actinomycetes</taxon>
        <taxon>Micrococcales</taxon>
        <taxon>Microbacteriaceae</taxon>
        <taxon>Microbacterium</taxon>
    </lineage>
</organism>
<sequence length="74" mass="8273">MVEPTDLRDERYIGYDELLDQLHRRFPAVPRERIARIIVAENDAITGGLLLVVPVEVATGAIEMLERDSGEVVA</sequence>
<dbReference type="AlphaFoldDB" id="A0AAJ6AQH1"/>
<name>A0AAJ6AQH1_MICMQ</name>
<accession>A0AAJ6AQH1</accession>
<protein>
    <submittedName>
        <fullName evidence="1">Uncharacterized protein</fullName>
    </submittedName>
</protein>
<evidence type="ECO:0000313" key="1">
    <source>
        <dbReference type="EMBL" id="WEF21326.1"/>
    </source>
</evidence>
<evidence type="ECO:0000313" key="2">
    <source>
        <dbReference type="Proteomes" id="UP001214756"/>
    </source>
</evidence>
<dbReference type="Proteomes" id="UP001214756">
    <property type="component" value="Chromosome"/>
</dbReference>
<gene>
    <name evidence="1" type="ORF">PWF71_01270</name>
</gene>
<dbReference type="EMBL" id="CP118606">
    <property type="protein sequence ID" value="WEF21326.1"/>
    <property type="molecule type" value="Genomic_DNA"/>
</dbReference>
<proteinExistence type="predicted"/>
<dbReference type="RefSeq" id="WP_017831164.1">
    <property type="nucleotide sequence ID" value="NZ_CBDRLE010000002.1"/>
</dbReference>